<keyword evidence="3" id="KW-1185">Reference proteome</keyword>
<dbReference type="EMBL" id="JAIWYP010000003">
    <property type="protein sequence ID" value="KAH3847330.1"/>
    <property type="molecule type" value="Genomic_DNA"/>
</dbReference>
<feature type="coiled-coil region" evidence="1">
    <location>
        <begin position="8"/>
        <end position="35"/>
    </location>
</feature>
<gene>
    <name evidence="2" type="ORF">DPMN_089650</name>
</gene>
<comment type="caution">
    <text evidence="2">The sequence shown here is derived from an EMBL/GenBank/DDBJ whole genome shotgun (WGS) entry which is preliminary data.</text>
</comment>
<evidence type="ECO:0000313" key="3">
    <source>
        <dbReference type="Proteomes" id="UP000828390"/>
    </source>
</evidence>
<name>A0A9D4KWU8_DREPO</name>
<accession>A0A9D4KWU8</accession>
<evidence type="ECO:0000313" key="2">
    <source>
        <dbReference type="EMBL" id="KAH3847330.1"/>
    </source>
</evidence>
<keyword evidence="1" id="KW-0175">Coiled coil</keyword>
<organism evidence="2 3">
    <name type="scientific">Dreissena polymorpha</name>
    <name type="common">Zebra mussel</name>
    <name type="synonym">Mytilus polymorpha</name>
    <dbReference type="NCBI Taxonomy" id="45954"/>
    <lineage>
        <taxon>Eukaryota</taxon>
        <taxon>Metazoa</taxon>
        <taxon>Spiralia</taxon>
        <taxon>Lophotrochozoa</taxon>
        <taxon>Mollusca</taxon>
        <taxon>Bivalvia</taxon>
        <taxon>Autobranchia</taxon>
        <taxon>Heteroconchia</taxon>
        <taxon>Euheterodonta</taxon>
        <taxon>Imparidentia</taxon>
        <taxon>Neoheterodontei</taxon>
        <taxon>Myida</taxon>
        <taxon>Dreissenoidea</taxon>
        <taxon>Dreissenidae</taxon>
        <taxon>Dreissena</taxon>
    </lineage>
</organism>
<evidence type="ECO:0000256" key="1">
    <source>
        <dbReference type="SAM" id="Coils"/>
    </source>
</evidence>
<dbReference type="Proteomes" id="UP000828390">
    <property type="component" value="Unassembled WGS sequence"/>
</dbReference>
<dbReference type="AlphaFoldDB" id="A0A9D4KWU8"/>
<protein>
    <submittedName>
        <fullName evidence="2">Uncharacterized protein</fullName>
    </submittedName>
</protein>
<sequence length="92" mass="10799">MLRRELHNLQLEHKIQRMQHEIDETSMRLEMLASTPFTDKERVRPKVYSLRDGIKSEKIISDSDVRFFSKSKEASAQDANRWSIQDGHGLSN</sequence>
<reference evidence="2" key="1">
    <citation type="journal article" date="2019" name="bioRxiv">
        <title>The Genome of the Zebra Mussel, Dreissena polymorpha: A Resource for Invasive Species Research.</title>
        <authorList>
            <person name="McCartney M.A."/>
            <person name="Auch B."/>
            <person name="Kono T."/>
            <person name="Mallez S."/>
            <person name="Zhang Y."/>
            <person name="Obille A."/>
            <person name="Becker A."/>
            <person name="Abrahante J.E."/>
            <person name="Garbe J."/>
            <person name="Badalamenti J.P."/>
            <person name="Herman A."/>
            <person name="Mangelson H."/>
            <person name="Liachko I."/>
            <person name="Sullivan S."/>
            <person name="Sone E.D."/>
            <person name="Koren S."/>
            <person name="Silverstein K.A.T."/>
            <person name="Beckman K.B."/>
            <person name="Gohl D.M."/>
        </authorList>
    </citation>
    <scope>NUCLEOTIDE SEQUENCE</scope>
    <source>
        <strain evidence="2">Duluth1</strain>
        <tissue evidence="2">Whole animal</tissue>
    </source>
</reference>
<reference evidence="2" key="2">
    <citation type="submission" date="2020-11" db="EMBL/GenBank/DDBJ databases">
        <authorList>
            <person name="McCartney M.A."/>
            <person name="Auch B."/>
            <person name="Kono T."/>
            <person name="Mallez S."/>
            <person name="Becker A."/>
            <person name="Gohl D.M."/>
            <person name="Silverstein K.A.T."/>
            <person name="Koren S."/>
            <person name="Bechman K.B."/>
            <person name="Herman A."/>
            <person name="Abrahante J.E."/>
            <person name="Garbe J."/>
        </authorList>
    </citation>
    <scope>NUCLEOTIDE SEQUENCE</scope>
    <source>
        <strain evidence="2">Duluth1</strain>
        <tissue evidence="2">Whole animal</tissue>
    </source>
</reference>
<proteinExistence type="predicted"/>